<dbReference type="RefSeq" id="XP_018242406.1">
    <property type="nucleotide sequence ID" value="XM_018399470.1"/>
</dbReference>
<dbReference type="EMBL" id="DS231702">
    <property type="protein sequence ID" value="KNB04729.1"/>
    <property type="molecule type" value="Genomic_DNA"/>
</dbReference>
<dbReference type="GeneID" id="28963139"/>
<dbReference type="EMBL" id="DS231704">
    <property type="protein sequence ID" value="KNB06655.1"/>
    <property type="molecule type" value="Genomic_DNA"/>
</dbReference>
<dbReference type="VEuPathDB" id="FungiDB:FOXG_19748"/>
<dbReference type="RefSeq" id="XP_018256999.1">
    <property type="nucleotide sequence ID" value="XM_018402841.1"/>
</dbReference>
<dbReference type="GeneID" id="28960454"/>
<dbReference type="KEGG" id="fox:FOXG_22433"/>
<gene>
    <name evidence="1" type="ORF">FOXG_19274</name>
    <name evidence="2" type="ORF">FOXG_19385</name>
    <name evidence="3" type="ORF">FOXG_19748</name>
    <name evidence="4" type="ORF">FOXG_22433</name>
</gene>
<dbReference type="GeneID" id="28959980"/>
<dbReference type="EMBL" id="DS231702">
    <property type="protein sequence ID" value="KNB04361.1"/>
    <property type="molecule type" value="Genomic_DNA"/>
</dbReference>
<dbReference type="VEuPathDB" id="FungiDB:FOXG_22433"/>
<dbReference type="VEuPathDB" id="FungiDB:FOXG_19274"/>
<evidence type="ECO:0000313" key="2">
    <source>
        <dbReference type="EMBL" id="KNB04729.1"/>
    </source>
</evidence>
<dbReference type="RefSeq" id="XP_018242774.1">
    <property type="nucleotide sequence ID" value="XM_018399598.1"/>
</dbReference>
<organism evidence="4 5">
    <name type="scientific">Fusarium oxysporum f. sp. lycopersici (strain 4287 / CBS 123668 / FGSC 9935 / NRRL 34936)</name>
    <name type="common">Fusarium vascular wilt of tomato</name>
    <dbReference type="NCBI Taxonomy" id="426428"/>
    <lineage>
        <taxon>Eukaryota</taxon>
        <taxon>Fungi</taxon>
        <taxon>Dikarya</taxon>
        <taxon>Ascomycota</taxon>
        <taxon>Pezizomycotina</taxon>
        <taxon>Sordariomycetes</taxon>
        <taxon>Hypocreomycetidae</taxon>
        <taxon>Hypocreales</taxon>
        <taxon>Nectriaceae</taxon>
        <taxon>Fusarium</taxon>
        <taxon>Fusarium oxysporum species complex</taxon>
    </lineage>
</organism>
<evidence type="ECO:0000313" key="5">
    <source>
        <dbReference type="Proteomes" id="UP000009097"/>
    </source>
</evidence>
<evidence type="ECO:0000313" key="3">
    <source>
        <dbReference type="EMBL" id="KNB06655.1"/>
    </source>
</evidence>
<dbReference type="KEGG" id="fox:FOXG_19274"/>
<dbReference type="GeneID" id="28960091"/>
<dbReference type="KEGG" id="fox:FOXG_19385"/>
<accession>A0A0J9W742</accession>
<dbReference type="AlphaFoldDB" id="A0A0J9W742"/>
<dbReference type="KEGG" id="fox:FOXG_19748"/>
<evidence type="ECO:0000313" key="4">
    <source>
        <dbReference type="EMBL" id="KNB18954.1"/>
    </source>
</evidence>
<evidence type="ECO:0000313" key="1">
    <source>
        <dbReference type="EMBL" id="KNB04361.1"/>
    </source>
</evidence>
<reference evidence="4" key="2">
    <citation type="journal article" date="2010" name="Nature">
        <title>Comparative genomics reveals mobile pathogenicity chromosomes in Fusarium.</title>
        <authorList>
            <person name="Ma L.J."/>
            <person name="van der Does H.C."/>
            <person name="Borkovich K.A."/>
            <person name="Coleman J.J."/>
            <person name="Daboussi M.J."/>
            <person name="Di Pietro A."/>
            <person name="Dufresne M."/>
            <person name="Freitag M."/>
            <person name="Grabherr M."/>
            <person name="Henrissat B."/>
            <person name="Houterman P.M."/>
            <person name="Kang S."/>
            <person name="Shim W.B."/>
            <person name="Woloshuk C."/>
            <person name="Xie X."/>
            <person name="Xu J.R."/>
            <person name="Antoniw J."/>
            <person name="Baker S.E."/>
            <person name="Bluhm B.H."/>
            <person name="Breakspear A."/>
            <person name="Brown D.W."/>
            <person name="Butchko R.A."/>
            <person name="Chapman S."/>
            <person name="Coulson R."/>
            <person name="Coutinho P.M."/>
            <person name="Danchin E.G."/>
            <person name="Diener A."/>
            <person name="Gale L.R."/>
            <person name="Gardiner D.M."/>
            <person name="Goff S."/>
            <person name="Hammond-Kosack K.E."/>
            <person name="Hilburn K."/>
            <person name="Hua-Van A."/>
            <person name="Jonkers W."/>
            <person name="Kazan K."/>
            <person name="Kodira C.D."/>
            <person name="Koehrsen M."/>
            <person name="Kumar L."/>
            <person name="Lee Y.H."/>
            <person name="Li L."/>
            <person name="Manners J.M."/>
            <person name="Miranda-Saavedra D."/>
            <person name="Mukherjee M."/>
            <person name="Park G."/>
            <person name="Park J."/>
            <person name="Park S.Y."/>
            <person name="Proctor R.H."/>
            <person name="Regev A."/>
            <person name="Ruiz-Roldan M.C."/>
            <person name="Sain D."/>
            <person name="Sakthikumar S."/>
            <person name="Sykes S."/>
            <person name="Schwartz D.C."/>
            <person name="Turgeon B.G."/>
            <person name="Wapinski I."/>
            <person name="Yoder O."/>
            <person name="Young S."/>
            <person name="Zeng Q."/>
            <person name="Zhou S."/>
            <person name="Galagan J."/>
            <person name="Cuomo C.A."/>
            <person name="Kistler H.C."/>
            <person name="Rep M."/>
        </authorList>
    </citation>
    <scope>NUCLEOTIDE SEQUENCE [LARGE SCALE GENOMIC DNA]</scope>
    <source>
        <strain evidence="4">4287</strain>
    </source>
</reference>
<proteinExistence type="predicted"/>
<name>A0A0J9W742_FUSO4</name>
<dbReference type="RefSeq" id="XP_018244700.1">
    <property type="nucleotide sequence ID" value="XM_018400013.1"/>
</dbReference>
<protein>
    <submittedName>
        <fullName evidence="4">Uncharacterized protein</fullName>
    </submittedName>
</protein>
<dbReference type="EMBL" id="DS231729">
    <property type="protein sequence ID" value="KNB18954.1"/>
    <property type="molecule type" value="Genomic_DNA"/>
</dbReference>
<sequence length="65" mass="7084">MVPQQELDVDEHDGDSIGLPFVQLQTCPSRQRHGGDESAGLVRMLQATDDTLRRHGAPGVVIPHV</sequence>
<dbReference type="Proteomes" id="UP000009097">
    <property type="component" value="Unassembled WGS sequence"/>
</dbReference>
<dbReference type="VEuPathDB" id="FungiDB:FOXG_19385"/>
<reference evidence="4" key="1">
    <citation type="submission" date="2007-04" db="EMBL/GenBank/DDBJ databases">
        <authorList>
            <consortium name="The Broad Institute Genome Sequencing Platform"/>
            <person name="Birren B."/>
            <person name="Lander E."/>
            <person name="Galagan J."/>
            <person name="Nusbaum C."/>
            <person name="Devon K."/>
            <person name="Ma L.-J."/>
            <person name="Jaffe D."/>
            <person name="Butler J."/>
            <person name="Alvarez P."/>
            <person name="Gnerre S."/>
            <person name="Grabherr M."/>
            <person name="Kleber M."/>
            <person name="Mauceli E."/>
            <person name="Brockman W."/>
            <person name="MacCallum I.A."/>
            <person name="Young S."/>
            <person name="LaButti K."/>
            <person name="DeCaprio D."/>
            <person name="Crawford M."/>
            <person name="Koehrsen M."/>
            <person name="Engels R."/>
            <person name="Montgomery P."/>
            <person name="Pearson M."/>
            <person name="Howarth C."/>
            <person name="Larson L."/>
            <person name="White J."/>
            <person name="O'Leary S."/>
            <person name="Kodira C."/>
            <person name="Zeng Q."/>
            <person name="Yandava C."/>
            <person name="Alvarado L."/>
            <person name="Kistler C."/>
            <person name="Shim W.-B."/>
            <person name="Kang S."/>
            <person name="Woloshuk C."/>
        </authorList>
    </citation>
    <scope>NUCLEOTIDE SEQUENCE</scope>
    <source>
        <strain evidence="4">4287</strain>
    </source>
</reference>